<accession>A0A8T1Q3I7</accession>
<name>A0A8T1Q3I7_CARIL</name>
<gene>
    <name evidence="1" type="ORF">CIPAW_07G097000</name>
    <name evidence="2" type="ORF">I3842_07G099600</name>
</gene>
<dbReference type="EMBL" id="CM031815">
    <property type="protein sequence ID" value="KAG6647702.1"/>
    <property type="molecule type" value="Genomic_DNA"/>
</dbReference>
<proteinExistence type="predicted"/>
<dbReference type="EMBL" id="CM031831">
    <property type="protein sequence ID" value="KAG6703715.1"/>
    <property type="molecule type" value="Genomic_DNA"/>
</dbReference>
<evidence type="ECO:0000313" key="3">
    <source>
        <dbReference type="Proteomes" id="UP000811609"/>
    </source>
</evidence>
<dbReference type="Proteomes" id="UP000811609">
    <property type="component" value="Chromosome 7"/>
</dbReference>
<sequence length="67" mass="7932">MIVIGRVAETRFRYSANYPVVKAAGKCKEDDCHWASGKVTRFRYSATTRYIIFWLYFCSSYPKYLFV</sequence>
<comment type="caution">
    <text evidence="1">The sequence shown here is derived from an EMBL/GenBank/DDBJ whole genome shotgun (WGS) entry which is preliminary data.</text>
</comment>
<protein>
    <submittedName>
        <fullName evidence="1">Uncharacterized protein</fullName>
    </submittedName>
</protein>
<reference evidence="1" key="1">
    <citation type="submission" date="2020-12" db="EMBL/GenBank/DDBJ databases">
        <title>WGS assembly of Carya illinoinensis cv. Pawnee.</title>
        <authorList>
            <person name="Platts A."/>
            <person name="Shu S."/>
            <person name="Wright S."/>
            <person name="Barry K."/>
            <person name="Edger P."/>
            <person name="Pires J.C."/>
            <person name="Schmutz J."/>
        </authorList>
    </citation>
    <scope>NUCLEOTIDE SEQUENCE</scope>
    <source>
        <tissue evidence="1">Leaf</tissue>
    </source>
</reference>
<evidence type="ECO:0000313" key="2">
    <source>
        <dbReference type="EMBL" id="KAG6703715.1"/>
    </source>
</evidence>
<evidence type="ECO:0000313" key="1">
    <source>
        <dbReference type="EMBL" id="KAG6647702.1"/>
    </source>
</evidence>
<dbReference type="Proteomes" id="UP000811246">
    <property type="component" value="Chromosome 7"/>
</dbReference>
<organism evidence="1 3">
    <name type="scientific">Carya illinoinensis</name>
    <name type="common">Pecan</name>
    <dbReference type="NCBI Taxonomy" id="32201"/>
    <lineage>
        <taxon>Eukaryota</taxon>
        <taxon>Viridiplantae</taxon>
        <taxon>Streptophyta</taxon>
        <taxon>Embryophyta</taxon>
        <taxon>Tracheophyta</taxon>
        <taxon>Spermatophyta</taxon>
        <taxon>Magnoliopsida</taxon>
        <taxon>eudicotyledons</taxon>
        <taxon>Gunneridae</taxon>
        <taxon>Pentapetalae</taxon>
        <taxon>rosids</taxon>
        <taxon>fabids</taxon>
        <taxon>Fagales</taxon>
        <taxon>Juglandaceae</taxon>
        <taxon>Carya</taxon>
    </lineage>
</organism>
<dbReference type="AlphaFoldDB" id="A0A8T1Q3I7"/>
<reference evidence="2" key="2">
    <citation type="submission" date="2021-01" db="EMBL/GenBank/DDBJ databases">
        <authorList>
            <person name="Lovell J.T."/>
            <person name="Bentley N."/>
            <person name="Bhattarai G."/>
            <person name="Jenkins J.W."/>
            <person name="Sreedasyam A."/>
            <person name="Alarcon Y."/>
            <person name="Bock C."/>
            <person name="Boston L."/>
            <person name="Carlson J."/>
            <person name="Cervantes K."/>
            <person name="Clermont K."/>
            <person name="Krom N."/>
            <person name="Kubenka K."/>
            <person name="Mamidi S."/>
            <person name="Mattison C."/>
            <person name="Monteros M."/>
            <person name="Pisani C."/>
            <person name="Plott C."/>
            <person name="Rajasekar S."/>
            <person name="Rhein H.S."/>
            <person name="Rohla C."/>
            <person name="Song M."/>
            <person name="Hilaire R.S."/>
            <person name="Shu S."/>
            <person name="Wells L."/>
            <person name="Wang X."/>
            <person name="Webber J."/>
            <person name="Heerema R.J."/>
            <person name="Klein P."/>
            <person name="Conner P."/>
            <person name="Grauke L."/>
            <person name="Grimwood J."/>
            <person name="Schmutz J."/>
            <person name="Randall J.J."/>
        </authorList>
    </citation>
    <scope>NUCLEOTIDE SEQUENCE</scope>
    <source>
        <tissue evidence="2">Leaf</tissue>
    </source>
</reference>
<keyword evidence="3" id="KW-1185">Reference proteome</keyword>